<feature type="region of interest" description="Disordered" evidence="1">
    <location>
        <begin position="278"/>
        <end position="307"/>
    </location>
</feature>
<proteinExistence type="predicted"/>
<keyword evidence="4" id="KW-1185">Reference proteome</keyword>
<evidence type="ECO:0000313" key="3">
    <source>
        <dbReference type="EMBL" id="KAL0563606.1"/>
    </source>
</evidence>
<feature type="domain" description="NYN" evidence="2">
    <location>
        <begin position="4"/>
        <end position="140"/>
    </location>
</feature>
<accession>A0ABR3EL47</accession>
<name>A0ABR3EL47_9AGAR</name>
<reference evidence="3 4" key="1">
    <citation type="submission" date="2024-02" db="EMBL/GenBank/DDBJ databases">
        <title>A draft genome for the cacao thread blight pathogen Marasmius crinis-equi.</title>
        <authorList>
            <person name="Cohen S.P."/>
            <person name="Baruah I.K."/>
            <person name="Amoako-Attah I."/>
            <person name="Bukari Y."/>
            <person name="Meinhardt L.W."/>
            <person name="Bailey B.A."/>
        </authorList>
    </citation>
    <scope>NUCLEOTIDE SEQUENCE [LARGE SCALE GENOMIC DNA]</scope>
    <source>
        <strain evidence="3 4">GH-76</strain>
    </source>
</reference>
<comment type="caution">
    <text evidence="3">The sequence shown here is derived from an EMBL/GenBank/DDBJ whole genome shotgun (WGS) entry which is preliminary data.</text>
</comment>
<organism evidence="3 4">
    <name type="scientific">Marasmius crinis-equi</name>
    <dbReference type="NCBI Taxonomy" id="585013"/>
    <lineage>
        <taxon>Eukaryota</taxon>
        <taxon>Fungi</taxon>
        <taxon>Dikarya</taxon>
        <taxon>Basidiomycota</taxon>
        <taxon>Agaricomycotina</taxon>
        <taxon>Agaricomycetes</taxon>
        <taxon>Agaricomycetidae</taxon>
        <taxon>Agaricales</taxon>
        <taxon>Marasmiineae</taxon>
        <taxon>Marasmiaceae</taxon>
        <taxon>Marasmius</taxon>
    </lineage>
</organism>
<dbReference type="EMBL" id="JBAHYK010003359">
    <property type="protein sequence ID" value="KAL0563606.1"/>
    <property type="molecule type" value="Genomic_DNA"/>
</dbReference>
<dbReference type="PANTHER" id="PTHR14379">
    <property type="entry name" value="LIMKAIN B LKAP"/>
    <property type="match status" value="1"/>
</dbReference>
<feature type="non-terminal residue" evidence="3">
    <location>
        <position position="1"/>
    </location>
</feature>
<dbReference type="CDD" id="cd10910">
    <property type="entry name" value="PIN_limkain_b1_N_like"/>
    <property type="match status" value="1"/>
</dbReference>
<dbReference type="Proteomes" id="UP001465976">
    <property type="component" value="Unassembled WGS sequence"/>
</dbReference>
<dbReference type="InterPro" id="IPR024768">
    <property type="entry name" value="Marf1"/>
</dbReference>
<feature type="region of interest" description="Disordered" evidence="1">
    <location>
        <begin position="154"/>
        <end position="230"/>
    </location>
</feature>
<dbReference type="Gene3D" id="3.40.50.1010">
    <property type="entry name" value="5'-nuclease"/>
    <property type="match status" value="1"/>
</dbReference>
<feature type="compositionally biased region" description="Pro residues" evidence="1">
    <location>
        <begin position="281"/>
        <end position="294"/>
    </location>
</feature>
<dbReference type="Pfam" id="PF01936">
    <property type="entry name" value="NYN"/>
    <property type="match status" value="1"/>
</dbReference>
<gene>
    <name evidence="3" type="ORF">V5O48_018460</name>
</gene>
<protein>
    <recommendedName>
        <fullName evidence="2">NYN domain-containing protein</fullName>
    </recommendedName>
</protein>
<dbReference type="InterPro" id="IPR021139">
    <property type="entry name" value="NYN"/>
</dbReference>
<evidence type="ECO:0000259" key="2">
    <source>
        <dbReference type="Pfam" id="PF01936"/>
    </source>
</evidence>
<dbReference type="PANTHER" id="PTHR14379:SF3">
    <property type="entry name" value="MEIOSIS REGULATOR AND MRNA STABILITY FACTOR 1"/>
    <property type="match status" value="1"/>
</dbReference>
<sequence length="404" mass="43709">LELENCRPPSYVSGYSVMNEIRKVAQQYGRIKTCRGYANLSENNSGRSVALRSELQSSGLSMIDCPHNGRKNVVDQMIIADMLTFAIDNDSDGSTIILISGDKDFAYPISILRFRMYQVVVIAASNAPLSLRAQASAFVDWNIAILSNLKDDRSSVDSESPASVHIPLPPATSAPYNHNNNSARIPFNPNANFRPARQRSENPLPLPRTNTNAERDREPSAGRAPTDATPPVYAAAVEPAFLPSQAAPSMTSPTRGPAMLEPIAQTVYEGLQQQMAAPSLDLPPLPPSAPPGTPAPSSSQSQLGTAGDLVVPEHLKSLTRILLKHRENGEDNPLRSAVALQLVEQDPQVYEKAGVTKFRELCQQAIDIKLIWLTFNGTGGTQGGACISLHFNAVNKLRANKLVL</sequence>
<feature type="compositionally biased region" description="Polar residues" evidence="1">
    <location>
        <begin position="174"/>
        <end position="183"/>
    </location>
</feature>
<evidence type="ECO:0000256" key="1">
    <source>
        <dbReference type="SAM" id="MobiDB-lite"/>
    </source>
</evidence>
<evidence type="ECO:0000313" key="4">
    <source>
        <dbReference type="Proteomes" id="UP001465976"/>
    </source>
</evidence>